<evidence type="ECO:0000256" key="3">
    <source>
        <dbReference type="ARBA" id="ARBA00022475"/>
    </source>
</evidence>
<dbReference type="SUPFAM" id="SSF161098">
    <property type="entry name" value="MetI-like"/>
    <property type="match status" value="1"/>
</dbReference>
<dbReference type="KEGG" id="pbf:CFX0092_A0320"/>
<dbReference type="PANTHER" id="PTHR43163">
    <property type="entry name" value="DIPEPTIDE TRANSPORT SYSTEM PERMEASE PROTEIN DPPB-RELATED"/>
    <property type="match status" value="1"/>
</dbReference>
<dbReference type="EMBL" id="LN890655">
    <property type="protein sequence ID" value="CUS02201.2"/>
    <property type="molecule type" value="Genomic_DNA"/>
</dbReference>
<dbReference type="RefSeq" id="WP_197699840.1">
    <property type="nucleotide sequence ID" value="NZ_LN890655.1"/>
</dbReference>
<feature type="transmembrane region" description="Helical" evidence="7">
    <location>
        <begin position="353"/>
        <end position="382"/>
    </location>
</feature>
<evidence type="ECO:0000256" key="4">
    <source>
        <dbReference type="ARBA" id="ARBA00022692"/>
    </source>
</evidence>
<comment type="similarity">
    <text evidence="7">Belongs to the binding-protein-dependent transport system permease family.</text>
</comment>
<feature type="transmembrane region" description="Helical" evidence="7">
    <location>
        <begin position="297"/>
        <end position="315"/>
    </location>
</feature>
<evidence type="ECO:0000313" key="10">
    <source>
        <dbReference type="Proteomes" id="UP000215027"/>
    </source>
</evidence>
<evidence type="ECO:0000313" key="9">
    <source>
        <dbReference type="EMBL" id="CUS02201.2"/>
    </source>
</evidence>
<organism evidence="9 10">
    <name type="scientific">Candidatus Promineifilum breve</name>
    <dbReference type="NCBI Taxonomy" id="1806508"/>
    <lineage>
        <taxon>Bacteria</taxon>
        <taxon>Bacillati</taxon>
        <taxon>Chloroflexota</taxon>
        <taxon>Ardenticatenia</taxon>
        <taxon>Candidatus Promineifilales</taxon>
        <taxon>Candidatus Promineifilaceae</taxon>
        <taxon>Candidatus Promineifilum</taxon>
    </lineage>
</organism>
<reference evidence="9" key="1">
    <citation type="submission" date="2016-01" db="EMBL/GenBank/DDBJ databases">
        <authorList>
            <person name="Mcilroy J.S."/>
            <person name="Karst M S."/>
            <person name="Albertsen M."/>
        </authorList>
    </citation>
    <scope>NUCLEOTIDE SEQUENCE</scope>
    <source>
        <strain evidence="9">Cfx-K</strain>
    </source>
</reference>
<feature type="transmembrane region" description="Helical" evidence="7">
    <location>
        <begin position="217"/>
        <end position="240"/>
    </location>
</feature>
<dbReference type="AlphaFoldDB" id="A0A160SXV9"/>
<keyword evidence="6 7" id="KW-0472">Membrane</keyword>
<dbReference type="Pfam" id="PF00528">
    <property type="entry name" value="BPD_transp_1"/>
    <property type="match status" value="1"/>
</dbReference>
<dbReference type="GO" id="GO:0055085">
    <property type="term" value="P:transmembrane transport"/>
    <property type="evidence" value="ECO:0007669"/>
    <property type="project" value="InterPro"/>
</dbReference>
<feature type="domain" description="ABC transmembrane type-1" evidence="8">
    <location>
        <begin position="213"/>
        <end position="418"/>
    </location>
</feature>
<dbReference type="PROSITE" id="PS50928">
    <property type="entry name" value="ABC_TM1"/>
    <property type="match status" value="1"/>
</dbReference>
<evidence type="ECO:0000256" key="6">
    <source>
        <dbReference type="ARBA" id="ARBA00023136"/>
    </source>
</evidence>
<evidence type="ECO:0000259" key="8">
    <source>
        <dbReference type="PROSITE" id="PS50928"/>
    </source>
</evidence>
<dbReference type="CDD" id="cd06261">
    <property type="entry name" value="TM_PBP2"/>
    <property type="match status" value="1"/>
</dbReference>
<keyword evidence="10" id="KW-1185">Reference proteome</keyword>
<evidence type="ECO:0000256" key="1">
    <source>
        <dbReference type="ARBA" id="ARBA00004651"/>
    </source>
</evidence>
<dbReference type="InterPro" id="IPR045621">
    <property type="entry name" value="BPD_transp_1_N"/>
</dbReference>
<feature type="transmembrane region" description="Helical" evidence="7">
    <location>
        <begin position="252"/>
        <end position="277"/>
    </location>
</feature>
<evidence type="ECO:0000256" key="2">
    <source>
        <dbReference type="ARBA" id="ARBA00022448"/>
    </source>
</evidence>
<dbReference type="Pfam" id="PF19300">
    <property type="entry name" value="BPD_transp_1_N"/>
    <property type="match status" value="1"/>
</dbReference>
<dbReference type="PANTHER" id="PTHR43163:SF6">
    <property type="entry name" value="DIPEPTIDE TRANSPORT SYSTEM PERMEASE PROTEIN DPPB-RELATED"/>
    <property type="match status" value="1"/>
</dbReference>
<dbReference type="GO" id="GO:0005886">
    <property type="term" value="C:plasma membrane"/>
    <property type="evidence" value="ECO:0007669"/>
    <property type="project" value="UniProtKB-SubCell"/>
</dbReference>
<accession>A0A160SXV9</accession>
<feature type="transmembrane region" description="Helical" evidence="7">
    <location>
        <begin position="402"/>
        <end position="425"/>
    </location>
</feature>
<keyword evidence="4 7" id="KW-0812">Transmembrane</keyword>
<comment type="subcellular location">
    <subcellularLocation>
        <location evidence="1 7">Cell membrane</location>
        <topology evidence="1 7">Multi-pass membrane protein</topology>
    </subcellularLocation>
</comment>
<protein>
    <submittedName>
        <fullName evidence="9">ABC transporter permease protein</fullName>
    </submittedName>
</protein>
<keyword evidence="5 7" id="KW-1133">Transmembrane helix</keyword>
<evidence type="ECO:0000256" key="5">
    <source>
        <dbReference type="ARBA" id="ARBA00022989"/>
    </source>
</evidence>
<dbReference type="Proteomes" id="UP000215027">
    <property type="component" value="Chromosome I"/>
</dbReference>
<proteinExistence type="inferred from homology"/>
<name>A0A160SXV9_9CHLR</name>
<keyword evidence="3" id="KW-1003">Cell membrane</keyword>
<evidence type="ECO:0000256" key="7">
    <source>
        <dbReference type="RuleBase" id="RU363032"/>
    </source>
</evidence>
<keyword evidence="2 7" id="KW-0813">Transport</keyword>
<dbReference type="InterPro" id="IPR000515">
    <property type="entry name" value="MetI-like"/>
</dbReference>
<dbReference type="Gene3D" id="1.10.3720.10">
    <property type="entry name" value="MetI-like"/>
    <property type="match status" value="1"/>
</dbReference>
<dbReference type="InterPro" id="IPR035906">
    <property type="entry name" value="MetI-like_sf"/>
</dbReference>
<gene>
    <name evidence="9" type="ORF">CFX0092_A0320</name>
</gene>
<sequence length="432" mass="47217">MARFLLRSVLSTLVTMLLVSVLLWLLLDIAAGDVTVKLLGVFATTEQRASYRAQLGLDASSGQRYLDWLIGSDWRAAAQVGLPLVTFRDDLTGEQVWWAEQDGAPTQWLMAAGELTARRRQPDGRVETVPAAVAWVMAEDGSEYFWGVDDHNNAVKWVRGQGAEVWVLTDSGLRREGDGPQQYIPLRKGLLRGDAGMSLQTGRPVSVTLFPRLRNSLVLAAVAFAVVMPLALLLGIVAGVNEGKAIDRAISVAGLTLTATPEFVTGLFLIMIFGIWLKWVPAVAIFTSPNAIFENPALLVLPVMTLTAAELGYVARMTRASMVEIMGMAYIRTAIIKGMPFRRVVMRHAVRNALLAPITIIMLHVNWLIGGLVVVEVIFGFPGLGQYIYDAAVFGDYNAIEAAAMILVVVAVGTRLLGDFFYTLLNPRIRYS</sequence>